<dbReference type="AlphaFoldDB" id="F8MK13"/>
<sequence>MGLRNVQREQTDYFAFHRMGRASAWSRQKRREAIHNLEFPRRRPARWPGFGPPPPHHLHPGRHTFREPEPYRKSQEDEKKEGPSTGVQRRARRLERLLAQEGMRFEKVLGWGGFGMACLFSMSSAGPGPGPGGGQGGGEKVVVKIELEGRDTIEKERRNYELMRDAHHVLHMYNLAAEEAIEESDLAAGGLFLEFMERGTLEKWIVKMAKERKTFSDRALWTIFDCLVRGLVALAYPGTKWRAEESANDFNESPRDTMVHFDIDPTNLLVGGFGTFGQRNHAIAPIHKIGDLGLGEIFNFRARRETERVWYARQSGKAYLYTPEQFTEEWDWHIAAPASDGAPTAGNYRESMNLWQMGWTMYALITLCWPNEKKEPFVYASRVFDRPVKDATYGGDLLYSGRYDDTDRDLRRVVAQCLYHSPLSRPTLRELEVHIRDKLRTRLNNSEEEARAWAKRFYGEPKRRRPAPPPAPARERWNMGAHPPNRFGGAARARFGKVFSNESILDLERIRRRRADEDHRPVIRRQPQPRRFWRD</sequence>
<evidence type="ECO:0000259" key="2">
    <source>
        <dbReference type="PROSITE" id="PS50011"/>
    </source>
</evidence>
<dbReference type="InterPro" id="IPR000719">
    <property type="entry name" value="Prot_kinase_dom"/>
</dbReference>
<dbReference type="GO" id="GO:0005524">
    <property type="term" value="F:ATP binding"/>
    <property type="evidence" value="ECO:0007669"/>
    <property type="project" value="InterPro"/>
</dbReference>
<dbReference type="EMBL" id="GL891304">
    <property type="protein sequence ID" value="EGO57350.1"/>
    <property type="molecule type" value="Genomic_DNA"/>
</dbReference>
<dbReference type="Proteomes" id="UP000008065">
    <property type="component" value="Unassembled WGS sequence"/>
</dbReference>
<protein>
    <recommendedName>
        <fullName evidence="2">Protein kinase domain-containing protein</fullName>
    </recommendedName>
</protein>
<dbReference type="RefSeq" id="XP_009850489.1">
    <property type="nucleotide sequence ID" value="XM_009852187.1"/>
</dbReference>
<organism evidence="3 4">
    <name type="scientific">Neurospora tetrasperma (strain FGSC 2508 / ATCC MYA-4615 / P0657)</name>
    <dbReference type="NCBI Taxonomy" id="510951"/>
    <lineage>
        <taxon>Eukaryota</taxon>
        <taxon>Fungi</taxon>
        <taxon>Dikarya</taxon>
        <taxon>Ascomycota</taxon>
        <taxon>Pezizomycotina</taxon>
        <taxon>Sordariomycetes</taxon>
        <taxon>Sordariomycetidae</taxon>
        <taxon>Sordariales</taxon>
        <taxon>Sordariaceae</taxon>
        <taxon>Neurospora</taxon>
    </lineage>
</organism>
<dbReference type="PROSITE" id="PS50011">
    <property type="entry name" value="PROTEIN_KINASE_DOM"/>
    <property type="match status" value="1"/>
</dbReference>
<name>F8MK13_NEUT8</name>
<dbReference type="SMART" id="SM00220">
    <property type="entry name" value="S_TKc"/>
    <property type="match status" value="1"/>
</dbReference>
<dbReference type="InterPro" id="IPR011009">
    <property type="entry name" value="Kinase-like_dom_sf"/>
</dbReference>
<dbReference type="SUPFAM" id="SSF56112">
    <property type="entry name" value="Protein kinase-like (PK-like)"/>
    <property type="match status" value="1"/>
</dbReference>
<evidence type="ECO:0000313" key="4">
    <source>
        <dbReference type="Proteomes" id="UP000008065"/>
    </source>
</evidence>
<keyword evidence="4" id="KW-1185">Reference proteome</keyword>
<evidence type="ECO:0000313" key="3">
    <source>
        <dbReference type="EMBL" id="EGO57350.1"/>
    </source>
</evidence>
<feature type="region of interest" description="Disordered" evidence="1">
    <location>
        <begin position="515"/>
        <end position="535"/>
    </location>
</feature>
<dbReference type="OrthoDB" id="4062651at2759"/>
<accession>F8MK13</accession>
<feature type="domain" description="Protein kinase" evidence="2">
    <location>
        <begin position="103"/>
        <end position="437"/>
    </location>
</feature>
<evidence type="ECO:0000256" key="1">
    <source>
        <dbReference type="SAM" id="MobiDB-lite"/>
    </source>
</evidence>
<feature type="compositionally biased region" description="Basic and acidic residues" evidence="1">
    <location>
        <begin position="64"/>
        <end position="82"/>
    </location>
</feature>
<dbReference type="KEGG" id="nte:NEUTE1DRAFT145990"/>
<reference evidence="4" key="1">
    <citation type="journal article" date="2011" name="Genetics">
        <title>Massive changes in genome architecture accompany the transition to self-fertility in the filamentous fungus Neurospora tetrasperma.</title>
        <authorList>
            <person name="Ellison C.E."/>
            <person name="Stajich J.E."/>
            <person name="Jacobson D.J."/>
            <person name="Natvig D.O."/>
            <person name="Lapidus A."/>
            <person name="Foster B."/>
            <person name="Aerts A."/>
            <person name="Riley R."/>
            <person name="Lindquist E.A."/>
            <person name="Grigoriev I.V."/>
            <person name="Taylor J.W."/>
        </authorList>
    </citation>
    <scope>NUCLEOTIDE SEQUENCE [LARGE SCALE GENOMIC DNA]</scope>
    <source>
        <strain evidence="4">FGSC 2508 / P0657</strain>
    </source>
</reference>
<dbReference type="PANTHER" id="PTHR44305">
    <property type="entry name" value="SI:DKEY-192D15.2-RELATED"/>
    <property type="match status" value="1"/>
</dbReference>
<dbReference type="GeneID" id="20826652"/>
<proteinExistence type="predicted"/>
<dbReference type="PANTHER" id="PTHR44305:SF2">
    <property type="entry name" value="SI:DKEY-192D15.2"/>
    <property type="match status" value="1"/>
</dbReference>
<gene>
    <name evidence="3" type="ORF">NEUTE1DRAFT_145990</name>
</gene>
<dbReference type="VEuPathDB" id="FungiDB:NEUTE1DRAFT_145990"/>
<dbReference type="HOGENOM" id="CLU_533366_0_0_1"/>
<dbReference type="InterPro" id="IPR053083">
    <property type="entry name" value="TF_kinase-domain_protein"/>
</dbReference>
<dbReference type="GO" id="GO:0004672">
    <property type="term" value="F:protein kinase activity"/>
    <property type="evidence" value="ECO:0007669"/>
    <property type="project" value="InterPro"/>
</dbReference>
<dbReference type="Gene3D" id="1.10.510.10">
    <property type="entry name" value="Transferase(Phosphotransferase) domain 1"/>
    <property type="match status" value="1"/>
</dbReference>
<feature type="region of interest" description="Disordered" evidence="1">
    <location>
        <begin position="460"/>
        <end position="480"/>
    </location>
</feature>
<feature type="region of interest" description="Disordered" evidence="1">
    <location>
        <begin position="36"/>
        <end position="89"/>
    </location>
</feature>